<protein>
    <submittedName>
        <fullName evidence="2">Uncharacterized protein</fullName>
    </submittedName>
</protein>
<accession>A0A1R3KEL7</accession>
<reference evidence="3" key="1">
    <citation type="submission" date="2013-09" db="EMBL/GenBank/DDBJ databases">
        <title>Corchorus olitorius genome sequencing.</title>
        <authorList>
            <person name="Alam M."/>
            <person name="Haque M.S."/>
            <person name="Islam M.S."/>
            <person name="Emdad E.M."/>
            <person name="Islam M.M."/>
            <person name="Ahmed B."/>
            <person name="Halim A."/>
            <person name="Hossen Q.M.M."/>
            <person name="Hossain M.Z."/>
            <person name="Ahmed R."/>
            <person name="Khan M.M."/>
            <person name="Islam R."/>
            <person name="Rashid M.M."/>
            <person name="Khan S.A."/>
            <person name="Rahman M.S."/>
            <person name="Alam M."/>
            <person name="Yahiya A.S."/>
            <person name="Khan M.S."/>
            <person name="Azam M.S."/>
            <person name="Haque T."/>
            <person name="Lashkar M.Z.H."/>
            <person name="Akhand A.I."/>
            <person name="Morshed G."/>
            <person name="Roy S."/>
            <person name="Uddin K.S."/>
            <person name="Rabeya T."/>
            <person name="Hossain A.S."/>
            <person name="Chowdhury A."/>
            <person name="Snigdha A.R."/>
            <person name="Mortoza M.S."/>
            <person name="Matin S.A."/>
            <person name="Hoque S.M.E."/>
            <person name="Islam M.K."/>
            <person name="Roy D.K."/>
            <person name="Haider R."/>
            <person name="Moosa M.M."/>
            <person name="Elias S.M."/>
            <person name="Hasan A.M."/>
            <person name="Jahan S."/>
            <person name="Shafiuddin M."/>
            <person name="Mahmood N."/>
            <person name="Shommy N.S."/>
        </authorList>
    </citation>
    <scope>NUCLEOTIDE SEQUENCE [LARGE SCALE GENOMIC DNA]</scope>
    <source>
        <strain evidence="3">cv. O-4</strain>
    </source>
</reference>
<keyword evidence="1" id="KW-0175">Coiled coil</keyword>
<organism evidence="2 3">
    <name type="scientific">Corchorus olitorius</name>
    <dbReference type="NCBI Taxonomy" id="93759"/>
    <lineage>
        <taxon>Eukaryota</taxon>
        <taxon>Viridiplantae</taxon>
        <taxon>Streptophyta</taxon>
        <taxon>Embryophyta</taxon>
        <taxon>Tracheophyta</taxon>
        <taxon>Spermatophyta</taxon>
        <taxon>Magnoliopsida</taxon>
        <taxon>eudicotyledons</taxon>
        <taxon>Gunneridae</taxon>
        <taxon>Pentapetalae</taxon>
        <taxon>rosids</taxon>
        <taxon>malvids</taxon>
        <taxon>Malvales</taxon>
        <taxon>Malvaceae</taxon>
        <taxon>Grewioideae</taxon>
        <taxon>Apeibeae</taxon>
        <taxon>Corchorus</taxon>
    </lineage>
</organism>
<keyword evidence="3" id="KW-1185">Reference proteome</keyword>
<dbReference type="AlphaFoldDB" id="A0A1R3KEL7"/>
<proteinExistence type="predicted"/>
<evidence type="ECO:0000313" key="2">
    <source>
        <dbReference type="EMBL" id="OMP05526.1"/>
    </source>
</evidence>
<dbReference type="Proteomes" id="UP000187203">
    <property type="component" value="Unassembled WGS sequence"/>
</dbReference>
<sequence length="283" mass="31638">MAMVKTMMLLQYPDLTALDLNANDLVGFHKTQVAIFLQRLLHSYRPSLTKKDKGLLERLDDSCLLMTQKECRGIQSKADKENKAREDVERLHGSLEKKFAELEARFSKLEKDHSDLTSDYASLKKAKDENAGTFEIFKIQMQKEIEDLKASGIARDLADEARVELLRSIKDAYPGLDLSAFEIDVADRGKDTPPENAEEENVAVGDKTSEVVEAPAYDVLILPSEQGFTTKDLLRVAQDELVRNEDIDGASLWLVKLLVVVRPFSTFVIVSSAHIGLVGSLLD</sequence>
<comment type="caution">
    <text evidence="2">The sequence shown here is derived from an EMBL/GenBank/DDBJ whole genome shotgun (WGS) entry which is preliminary data.</text>
</comment>
<dbReference type="OrthoDB" id="10546418at2759"/>
<evidence type="ECO:0000313" key="3">
    <source>
        <dbReference type="Proteomes" id="UP000187203"/>
    </source>
</evidence>
<name>A0A1R3KEL7_9ROSI</name>
<gene>
    <name evidence="2" type="ORF">COLO4_08787</name>
</gene>
<evidence type="ECO:0000256" key="1">
    <source>
        <dbReference type="SAM" id="Coils"/>
    </source>
</evidence>
<feature type="coiled-coil region" evidence="1">
    <location>
        <begin position="85"/>
        <end position="119"/>
    </location>
</feature>
<dbReference type="EMBL" id="AWUE01013947">
    <property type="protein sequence ID" value="OMP05526.1"/>
    <property type="molecule type" value="Genomic_DNA"/>
</dbReference>